<dbReference type="InterPro" id="IPR015915">
    <property type="entry name" value="Kelch-typ_b-propeller"/>
</dbReference>
<dbReference type="SUPFAM" id="SSF81383">
    <property type="entry name" value="F-box domain"/>
    <property type="match status" value="1"/>
</dbReference>
<dbReference type="GO" id="GO:0005634">
    <property type="term" value="C:nucleus"/>
    <property type="evidence" value="ECO:0007669"/>
    <property type="project" value="UniProtKB-ARBA"/>
</dbReference>
<feature type="domain" description="F-box" evidence="4">
    <location>
        <begin position="158"/>
        <end position="195"/>
    </location>
</feature>
<dbReference type="EMBL" id="JACMSC010000010">
    <property type="protein sequence ID" value="KAG6503562.1"/>
    <property type="molecule type" value="Genomic_DNA"/>
</dbReference>
<evidence type="ECO:0000256" key="3">
    <source>
        <dbReference type="SAM" id="MobiDB-lite"/>
    </source>
</evidence>
<protein>
    <recommendedName>
        <fullName evidence="4">F-box domain-containing protein</fullName>
    </recommendedName>
</protein>
<dbReference type="Proteomes" id="UP000734854">
    <property type="component" value="Unassembled WGS sequence"/>
</dbReference>
<sequence>MPISVFSSSRSPSVSALFAAIFFGPGRAESECFLLFLIPGADSDGEDASLCLPAPLPSIFTHLVGVGFLFLFQSSESCPERGNRDLKLFSTGIRVFESSSDQESNWHYLAYPFHDSSNSKKRQKLDEEMATEEEDQSKRKKLSHQLEAYDDDDPSAFDRLTRDLILSCLLLLSRSDYGAVASVSRAFRSMIRDAYEHRRRQGIAEHWVYFSCTALQWHAFDPYRRRWITVPPMPASPTETFAFSDKESLAVGTDLLVFGREMTSYVVMRYSILSNSWCPGVVMNSPRCLFGSASRGGKAIVAGGTNGREILNSAELYDSETQTWESLPTMNRARKLCSGVFMDEKFYVIGGMANEREVLTCGEEYDMKRSSWRLIPNMSDGLIGENGAPPLVAVVSNQLYAARYADKMVVKYNKRNNAWETLGKLPERSYSMNGWGIAFRGCGQRLLVIGGHRGLRGGMIELNSWVPNGGPPEWNTIAVMQSGDFVFNCAVMGC</sequence>
<evidence type="ECO:0000256" key="1">
    <source>
        <dbReference type="ARBA" id="ARBA00022441"/>
    </source>
</evidence>
<keyword evidence="2" id="KW-0677">Repeat</keyword>
<dbReference type="InterPro" id="IPR006652">
    <property type="entry name" value="Kelch_1"/>
</dbReference>
<dbReference type="InterPro" id="IPR036047">
    <property type="entry name" value="F-box-like_dom_sf"/>
</dbReference>
<dbReference type="Gene3D" id="2.120.10.80">
    <property type="entry name" value="Kelch-type beta propeller"/>
    <property type="match status" value="1"/>
</dbReference>
<dbReference type="InterPro" id="IPR052439">
    <property type="entry name" value="F-box/Kelch-repeat"/>
</dbReference>
<dbReference type="InterPro" id="IPR001810">
    <property type="entry name" value="F-box_dom"/>
</dbReference>
<dbReference type="Pfam" id="PF00646">
    <property type="entry name" value="F-box"/>
    <property type="match status" value="1"/>
</dbReference>
<dbReference type="PANTHER" id="PTHR46122">
    <property type="entry name" value="GALACTOSE OXIDASE/KELCH REPEAT PROTEIN-RELATED"/>
    <property type="match status" value="1"/>
</dbReference>
<keyword evidence="1" id="KW-0880">Kelch repeat</keyword>
<gene>
    <name evidence="5" type="ORF">ZIOFF_035878</name>
</gene>
<proteinExistence type="predicted"/>
<name>A0A8J5L303_ZINOF</name>
<keyword evidence="6" id="KW-1185">Reference proteome</keyword>
<organism evidence="5 6">
    <name type="scientific">Zingiber officinale</name>
    <name type="common">Ginger</name>
    <name type="synonym">Amomum zingiber</name>
    <dbReference type="NCBI Taxonomy" id="94328"/>
    <lineage>
        <taxon>Eukaryota</taxon>
        <taxon>Viridiplantae</taxon>
        <taxon>Streptophyta</taxon>
        <taxon>Embryophyta</taxon>
        <taxon>Tracheophyta</taxon>
        <taxon>Spermatophyta</taxon>
        <taxon>Magnoliopsida</taxon>
        <taxon>Liliopsida</taxon>
        <taxon>Zingiberales</taxon>
        <taxon>Zingiberaceae</taxon>
        <taxon>Zingiber</taxon>
    </lineage>
</organism>
<dbReference type="SUPFAM" id="SSF117281">
    <property type="entry name" value="Kelch motif"/>
    <property type="match status" value="1"/>
</dbReference>
<evidence type="ECO:0000259" key="4">
    <source>
        <dbReference type="Pfam" id="PF00646"/>
    </source>
</evidence>
<evidence type="ECO:0000256" key="2">
    <source>
        <dbReference type="ARBA" id="ARBA00022737"/>
    </source>
</evidence>
<dbReference type="PANTHER" id="PTHR46122:SF25">
    <property type="entry name" value="REPEAT-CONTAINING F-BOX FAMILY PROTEIN, PUTATIVE, EXPRESSED-RELATED"/>
    <property type="match status" value="1"/>
</dbReference>
<dbReference type="AlphaFoldDB" id="A0A8J5L303"/>
<accession>A0A8J5L303</accession>
<feature type="region of interest" description="Disordered" evidence="3">
    <location>
        <begin position="117"/>
        <end position="145"/>
    </location>
</feature>
<evidence type="ECO:0000313" key="5">
    <source>
        <dbReference type="EMBL" id="KAG6503562.1"/>
    </source>
</evidence>
<dbReference type="Pfam" id="PF01344">
    <property type="entry name" value="Kelch_1"/>
    <property type="match status" value="2"/>
</dbReference>
<comment type="caution">
    <text evidence="5">The sequence shown here is derived from an EMBL/GenBank/DDBJ whole genome shotgun (WGS) entry which is preliminary data.</text>
</comment>
<dbReference type="SMART" id="SM00612">
    <property type="entry name" value="Kelch"/>
    <property type="match status" value="2"/>
</dbReference>
<evidence type="ECO:0000313" key="6">
    <source>
        <dbReference type="Proteomes" id="UP000734854"/>
    </source>
</evidence>
<dbReference type="FunFam" id="2.120.10.80:FF:000007">
    <property type="entry name" value="F-box/kelch-repeat protein SKIP11"/>
    <property type="match status" value="1"/>
</dbReference>
<reference evidence="5 6" key="1">
    <citation type="submission" date="2020-08" db="EMBL/GenBank/DDBJ databases">
        <title>Plant Genome Project.</title>
        <authorList>
            <person name="Zhang R.-G."/>
        </authorList>
    </citation>
    <scope>NUCLEOTIDE SEQUENCE [LARGE SCALE GENOMIC DNA]</scope>
    <source>
        <tissue evidence="5">Rhizome</tissue>
    </source>
</reference>